<reference evidence="4 5" key="1">
    <citation type="submission" date="2015-04" db="EMBL/GenBank/DDBJ databases">
        <authorList>
            <person name="Heijne W.H."/>
            <person name="Fedorova N.D."/>
            <person name="Nierman W.C."/>
            <person name="Vollebregt A.W."/>
            <person name="Zhao Z."/>
            <person name="Wu L."/>
            <person name="Kumar M."/>
            <person name="Stam H."/>
            <person name="van den Berg M.A."/>
            <person name="Pel H.J."/>
        </authorList>
    </citation>
    <scope>NUCLEOTIDE SEQUENCE [LARGE SCALE GENOMIC DNA]</scope>
    <source>
        <strain evidence="4 5">CBS 393.64</strain>
    </source>
</reference>
<gene>
    <name evidence="4" type="ORF">T310_6432</name>
</gene>
<keyword evidence="2" id="KW-0378">Hydrolase</keyword>
<dbReference type="Proteomes" id="UP000053958">
    <property type="component" value="Unassembled WGS sequence"/>
</dbReference>
<dbReference type="STRING" id="1408163.A0A0F4YN85"/>
<comment type="caution">
    <text evidence="4">The sequence shown here is derived from an EMBL/GenBank/DDBJ whole genome shotgun (WGS) entry which is preliminary data.</text>
</comment>
<evidence type="ECO:0000256" key="2">
    <source>
        <dbReference type="ARBA" id="ARBA00022801"/>
    </source>
</evidence>
<organism evidence="4 5">
    <name type="scientific">Rasamsonia emersonii (strain ATCC 16479 / CBS 393.64 / IMI 116815)</name>
    <dbReference type="NCBI Taxonomy" id="1408163"/>
    <lineage>
        <taxon>Eukaryota</taxon>
        <taxon>Fungi</taxon>
        <taxon>Dikarya</taxon>
        <taxon>Ascomycota</taxon>
        <taxon>Pezizomycotina</taxon>
        <taxon>Eurotiomycetes</taxon>
        <taxon>Eurotiomycetidae</taxon>
        <taxon>Eurotiales</taxon>
        <taxon>Trichocomaceae</taxon>
        <taxon>Rasamsonia</taxon>
    </lineage>
</organism>
<dbReference type="GO" id="GO:0052689">
    <property type="term" value="F:carboxylic ester hydrolase activity"/>
    <property type="evidence" value="ECO:0007669"/>
    <property type="project" value="TreeGrafter"/>
</dbReference>
<evidence type="ECO:0000313" key="5">
    <source>
        <dbReference type="Proteomes" id="UP000053958"/>
    </source>
</evidence>
<accession>A0A0F4YN85</accession>
<dbReference type="InterPro" id="IPR050654">
    <property type="entry name" value="AChE-related_enzymes"/>
</dbReference>
<evidence type="ECO:0000256" key="1">
    <source>
        <dbReference type="ARBA" id="ARBA00005964"/>
    </source>
</evidence>
<name>A0A0F4YN85_RASE3</name>
<evidence type="ECO:0000313" key="4">
    <source>
        <dbReference type="EMBL" id="KKA19575.1"/>
    </source>
</evidence>
<comment type="similarity">
    <text evidence="1">Belongs to the type-B carboxylesterase/lipase family.</text>
</comment>
<protein>
    <recommendedName>
        <fullName evidence="3">Carboxylesterase type B domain-containing protein</fullName>
    </recommendedName>
</protein>
<dbReference type="RefSeq" id="XP_013326187.1">
    <property type="nucleotide sequence ID" value="XM_013470733.1"/>
</dbReference>
<dbReference type="GeneID" id="25318734"/>
<sequence>MPWRAGKAKRAAIADARDWAGFRSSRPRADWIAPLISGVRNRADERRGRRAAIGWRRESRLAPSLHAGSSTSLTSSTPALSRSVIQQSLHTMRWEALVFGAIAPAIVLAGNATSFNASTSNGLIIGHRSDKRPSVIEYLGIPYAQPPVNDLRFAPPQKYQGQGTYVAANYRARDSLMDGCSDCYYTPSPLVAYPGATPQFDSIFEAFAAANNNTQSEDCLTLNIWSKDSSNQSKPVLVHFYGGRWTSGTTHTPFYYGGYLADAQDIIVVTANYRMNIFGFPGIPGQPPNPGLLDQRMAVEWVRDNIKAFGGDPNRITISGQSCGSASVDYWAYAYQSDPIVAGMISHSGTVFSFPVNTPDEAAQHWYNASELLGCGSSGDVLPCMRQKSAEDIKAAAAQVKVPNTNPARKAPAFQPTIDNVTIFENYTTLSASGQFARVPYLVGNDDNEAGFYKIAAYAQGANLTEAQWQQFNYETFTCPSRQEAINHVNAGVPAWRFRYCADWDNTRLYPTSGAYHGVDMNMIFGASQDVTGLPESQPQLQLQQLMQAAWASFVSDPAQGLTKIGWPVFDPNSMAASQEIRKFFTDSSTENTLIRLGYENQPQAAFVNPQIYDNVC</sequence>
<dbReference type="EMBL" id="LASV01000336">
    <property type="protein sequence ID" value="KKA19575.1"/>
    <property type="molecule type" value="Genomic_DNA"/>
</dbReference>
<dbReference type="SUPFAM" id="SSF53474">
    <property type="entry name" value="alpha/beta-Hydrolases"/>
    <property type="match status" value="1"/>
</dbReference>
<dbReference type="OrthoDB" id="408631at2759"/>
<feature type="domain" description="Carboxylesterase type B" evidence="3">
    <location>
        <begin position="118"/>
        <end position="460"/>
    </location>
</feature>
<dbReference type="PANTHER" id="PTHR43918">
    <property type="entry name" value="ACETYLCHOLINESTERASE"/>
    <property type="match status" value="1"/>
</dbReference>
<dbReference type="InterPro" id="IPR029058">
    <property type="entry name" value="AB_hydrolase_fold"/>
</dbReference>
<evidence type="ECO:0000259" key="3">
    <source>
        <dbReference type="Pfam" id="PF00135"/>
    </source>
</evidence>
<dbReference type="InterPro" id="IPR002018">
    <property type="entry name" value="CarbesteraseB"/>
</dbReference>
<dbReference type="ESTHER" id="talem-a0a0f4yn85">
    <property type="family name" value="Fungal_carboxylesterase_lipase"/>
</dbReference>
<proteinExistence type="inferred from homology"/>
<dbReference type="PANTHER" id="PTHR43918:SF4">
    <property type="entry name" value="CARBOXYLIC ESTER HYDROLASE"/>
    <property type="match status" value="1"/>
</dbReference>
<dbReference type="Pfam" id="PF00135">
    <property type="entry name" value="COesterase"/>
    <property type="match status" value="1"/>
</dbReference>
<keyword evidence="5" id="KW-1185">Reference proteome</keyword>
<dbReference type="AlphaFoldDB" id="A0A0F4YN85"/>
<dbReference type="Gene3D" id="3.40.50.1820">
    <property type="entry name" value="alpha/beta hydrolase"/>
    <property type="match status" value="2"/>
</dbReference>